<dbReference type="PANTHER" id="PTHR30055">
    <property type="entry name" value="HTH-TYPE TRANSCRIPTIONAL REGULATOR RUTR"/>
    <property type="match status" value="1"/>
</dbReference>
<dbReference type="InterPro" id="IPR009057">
    <property type="entry name" value="Homeodomain-like_sf"/>
</dbReference>
<evidence type="ECO:0000256" key="2">
    <source>
        <dbReference type="PROSITE-ProRule" id="PRU00335"/>
    </source>
</evidence>
<dbReference type="Pfam" id="PF19344">
    <property type="entry name" value="TetR_C_32"/>
    <property type="match status" value="1"/>
</dbReference>
<comment type="caution">
    <text evidence="4">The sequence shown here is derived from an EMBL/GenBank/DDBJ whole genome shotgun (WGS) entry which is preliminary data.</text>
</comment>
<evidence type="ECO:0000313" key="4">
    <source>
        <dbReference type="EMBL" id="MBB4135398.1"/>
    </source>
</evidence>
<keyword evidence="5" id="KW-1185">Reference proteome</keyword>
<feature type="DNA-binding region" description="H-T-H motif" evidence="2">
    <location>
        <begin position="41"/>
        <end position="60"/>
    </location>
</feature>
<gene>
    <name evidence="4" type="ORF">BKA16_001950</name>
</gene>
<feature type="domain" description="HTH tetR-type" evidence="3">
    <location>
        <begin position="19"/>
        <end position="78"/>
    </location>
</feature>
<dbReference type="PRINTS" id="PR00455">
    <property type="entry name" value="HTHTETR"/>
</dbReference>
<name>A0A840EYK1_9ACTN</name>
<evidence type="ECO:0000313" key="5">
    <source>
        <dbReference type="Proteomes" id="UP000551501"/>
    </source>
</evidence>
<dbReference type="GO" id="GO:0000976">
    <property type="term" value="F:transcription cis-regulatory region binding"/>
    <property type="evidence" value="ECO:0007669"/>
    <property type="project" value="TreeGrafter"/>
</dbReference>
<reference evidence="4 5" key="1">
    <citation type="submission" date="2020-08" db="EMBL/GenBank/DDBJ databases">
        <title>Sequencing the genomes of 1000 actinobacteria strains.</title>
        <authorList>
            <person name="Klenk H.-P."/>
        </authorList>
    </citation>
    <scope>NUCLEOTIDE SEQUENCE [LARGE SCALE GENOMIC DNA]</scope>
    <source>
        <strain evidence="4 5">DSM 45298</strain>
    </source>
</reference>
<accession>A0A840EYK1</accession>
<protein>
    <submittedName>
        <fullName evidence="4">AcrR family transcriptional regulator</fullName>
    </submittedName>
</protein>
<dbReference type="InterPro" id="IPR036271">
    <property type="entry name" value="Tet_transcr_reg_TetR-rel_C_sf"/>
</dbReference>
<proteinExistence type="predicted"/>
<dbReference type="InterPro" id="IPR050109">
    <property type="entry name" value="HTH-type_TetR-like_transc_reg"/>
</dbReference>
<dbReference type="PANTHER" id="PTHR30055:SF227">
    <property type="entry name" value="TRANSCRIPTIONAL REGULATORY PROTEIN (PROBABLY TETR-FAMILY)-RELATED"/>
    <property type="match status" value="1"/>
</dbReference>
<dbReference type="Pfam" id="PF00440">
    <property type="entry name" value="TetR_N"/>
    <property type="match status" value="1"/>
</dbReference>
<sequence length="197" mass="20930">MSQINRRRGRPPGPGVDHDVRREELLDAAERAIAHTGAGASLADVAAQAGLTRSAVYAAFADRDAVLDALAARHSGRIVDGMRSLAAGDDDPRAQTRAAVDLLASWFDDHPDLAPVLAARWHTDGRSFVETTLTQVLTAGFAARDLDPAPAPVWARAMVGAVAASVEWWAVTREIGRDELVDHVTSLLWSGLSAANP</sequence>
<dbReference type="InterPro" id="IPR001647">
    <property type="entry name" value="HTH_TetR"/>
</dbReference>
<dbReference type="InterPro" id="IPR045823">
    <property type="entry name" value="TetR_C_32"/>
</dbReference>
<dbReference type="GO" id="GO:0003700">
    <property type="term" value="F:DNA-binding transcription factor activity"/>
    <property type="evidence" value="ECO:0007669"/>
    <property type="project" value="TreeGrafter"/>
</dbReference>
<dbReference type="Proteomes" id="UP000551501">
    <property type="component" value="Unassembled WGS sequence"/>
</dbReference>
<dbReference type="RefSeq" id="WP_183370443.1">
    <property type="nucleotide sequence ID" value="NZ_BAABHL010000065.1"/>
</dbReference>
<dbReference type="SUPFAM" id="SSF46689">
    <property type="entry name" value="Homeodomain-like"/>
    <property type="match status" value="1"/>
</dbReference>
<organism evidence="4 5">
    <name type="scientific">Gordonia humi</name>
    <dbReference type="NCBI Taxonomy" id="686429"/>
    <lineage>
        <taxon>Bacteria</taxon>
        <taxon>Bacillati</taxon>
        <taxon>Actinomycetota</taxon>
        <taxon>Actinomycetes</taxon>
        <taxon>Mycobacteriales</taxon>
        <taxon>Gordoniaceae</taxon>
        <taxon>Gordonia</taxon>
    </lineage>
</organism>
<dbReference type="SUPFAM" id="SSF48498">
    <property type="entry name" value="Tetracyclin repressor-like, C-terminal domain"/>
    <property type="match status" value="1"/>
</dbReference>
<keyword evidence="1 2" id="KW-0238">DNA-binding</keyword>
<evidence type="ECO:0000259" key="3">
    <source>
        <dbReference type="PROSITE" id="PS50977"/>
    </source>
</evidence>
<dbReference type="PROSITE" id="PS50977">
    <property type="entry name" value="HTH_TETR_2"/>
    <property type="match status" value="1"/>
</dbReference>
<dbReference type="AlphaFoldDB" id="A0A840EYK1"/>
<dbReference type="Gene3D" id="1.10.357.10">
    <property type="entry name" value="Tetracycline Repressor, domain 2"/>
    <property type="match status" value="1"/>
</dbReference>
<dbReference type="EMBL" id="JACIFP010000001">
    <property type="protein sequence ID" value="MBB4135398.1"/>
    <property type="molecule type" value="Genomic_DNA"/>
</dbReference>
<evidence type="ECO:0000256" key="1">
    <source>
        <dbReference type="ARBA" id="ARBA00023125"/>
    </source>
</evidence>